<keyword evidence="2" id="KW-1185">Reference proteome</keyword>
<reference evidence="2" key="1">
    <citation type="submission" date="2016-10" db="EMBL/GenBank/DDBJ databases">
        <authorList>
            <person name="Varghese N."/>
            <person name="Submissions S."/>
        </authorList>
    </citation>
    <scope>NUCLEOTIDE SEQUENCE [LARGE SCALE GENOMIC DNA]</scope>
    <source>
        <strain evidence="2">Gh-48</strain>
    </source>
</reference>
<dbReference type="EMBL" id="FOCL01000002">
    <property type="protein sequence ID" value="SEN01260.1"/>
    <property type="molecule type" value="Genomic_DNA"/>
</dbReference>
<dbReference type="Proteomes" id="UP000198942">
    <property type="component" value="Unassembled WGS sequence"/>
</dbReference>
<gene>
    <name evidence="1" type="ORF">SAMN05192574_102174</name>
</gene>
<evidence type="ECO:0000313" key="2">
    <source>
        <dbReference type="Proteomes" id="UP000198942"/>
    </source>
</evidence>
<name>A0A1H8D1U1_9SPHI</name>
<evidence type="ECO:0000313" key="1">
    <source>
        <dbReference type="EMBL" id="SEN01260.1"/>
    </source>
</evidence>
<dbReference type="STRING" id="551995.SAMN05192574_102174"/>
<sequence length="46" mass="5529">MKITDTEGKIITVENLQLALLQADDYRHYRHTDPRFSDFDDRQQAY</sequence>
<dbReference type="RefSeq" id="WP_167667824.1">
    <property type="nucleotide sequence ID" value="NZ_FOCL01000002.1"/>
</dbReference>
<dbReference type="AlphaFoldDB" id="A0A1H8D1U1"/>
<protein>
    <submittedName>
        <fullName evidence="1">Uncharacterized protein</fullName>
    </submittedName>
</protein>
<proteinExistence type="predicted"/>
<accession>A0A1H8D1U1</accession>
<organism evidence="1 2">
    <name type="scientific">Mucilaginibacter gossypiicola</name>
    <dbReference type="NCBI Taxonomy" id="551995"/>
    <lineage>
        <taxon>Bacteria</taxon>
        <taxon>Pseudomonadati</taxon>
        <taxon>Bacteroidota</taxon>
        <taxon>Sphingobacteriia</taxon>
        <taxon>Sphingobacteriales</taxon>
        <taxon>Sphingobacteriaceae</taxon>
        <taxon>Mucilaginibacter</taxon>
    </lineage>
</organism>